<keyword evidence="1" id="KW-0175">Coiled coil</keyword>
<dbReference type="HOGENOM" id="CLU_354333_0_0_1"/>
<reference evidence="3 4" key="1">
    <citation type="journal article" date="2004" name="Science">
        <title>The genome of the diatom Thalassiosira pseudonana: ecology, evolution, and metabolism.</title>
        <authorList>
            <person name="Armbrust E.V."/>
            <person name="Berges J.A."/>
            <person name="Bowler C."/>
            <person name="Green B.R."/>
            <person name="Martinez D."/>
            <person name="Putnam N.H."/>
            <person name="Zhou S."/>
            <person name="Allen A.E."/>
            <person name="Apt K.E."/>
            <person name="Bechner M."/>
            <person name="Brzezinski M.A."/>
            <person name="Chaal B.K."/>
            <person name="Chiovitti A."/>
            <person name="Davis A.K."/>
            <person name="Demarest M.S."/>
            <person name="Detter J.C."/>
            <person name="Glavina T."/>
            <person name="Goodstein D."/>
            <person name="Hadi M.Z."/>
            <person name="Hellsten U."/>
            <person name="Hildebrand M."/>
            <person name="Jenkins B.D."/>
            <person name="Jurka J."/>
            <person name="Kapitonov V.V."/>
            <person name="Kroger N."/>
            <person name="Lau W.W."/>
            <person name="Lane T.W."/>
            <person name="Larimer F.W."/>
            <person name="Lippmeier J.C."/>
            <person name="Lucas S."/>
            <person name="Medina M."/>
            <person name="Montsant A."/>
            <person name="Obornik M."/>
            <person name="Parker M.S."/>
            <person name="Palenik B."/>
            <person name="Pazour G.J."/>
            <person name="Richardson P.M."/>
            <person name="Rynearson T.A."/>
            <person name="Saito M.A."/>
            <person name="Schwartz D.C."/>
            <person name="Thamatrakoln K."/>
            <person name="Valentin K."/>
            <person name="Vardi A."/>
            <person name="Wilkerson F.P."/>
            <person name="Rokhsar D.S."/>
        </authorList>
    </citation>
    <scope>NUCLEOTIDE SEQUENCE [LARGE SCALE GENOMIC DNA]</scope>
    <source>
        <strain evidence="3 4">CCMP1335</strain>
    </source>
</reference>
<keyword evidence="4" id="KW-1185">Reference proteome</keyword>
<feature type="compositionally biased region" description="Polar residues" evidence="2">
    <location>
        <begin position="1"/>
        <end position="11"/>
    </location>
</feature>
<feature type="region of interest" description="Disordered" evidence="2">
    <location>
        <begin position="286"/>
        <end position="322"/>
    </location>
</feature>
<feature type="region of interest" description="Disordered" evidence="2">
    <location>
        <begin position="671"/>
        <end position="690"/>
    </location>
</feature>
<dbReference type="InParanoid" id="B8BQM9"/>
<feature type="region of interest" description="Disordered" evidence="2">
    <location>
        <begin position="72"/>
        <end position="116"/>
    </location>
</feature>
<dbReference type="RefSeq" id="XP_002286171.1">
    <property type="nucleotide sequence ID" value="XM_002286135.1"/>
</dbReference>
<organism evidence="3 4">
    <name type="scientific">Thalassiosira pseudonana</name>
    <name type="common">Marine diatom</name>
    <name type="synonym">Cyclotella nana</name>
    <dbReference type="NCBI Taxonomy" id="35128"/>
    <lineage>
        <taxon>Eukaryota</taxon>
        <taxon>Sar</taxon>
        <taxon>Stramenopiles</taxon>
        <taxon>Ochrophyta</taxon>
        <taxon>Bacillariophyta</taxon>
        <taxon>Coscinodiscophyceae</taxon>
        <taxon>Thalassiosirophycidae</taxon>
        <taxon>Thalassiosirales</taxon>
        <taxon>Thalassiosiraceae</taxon>
        <taxon>Thalassiosira</taxon>
    </lineage>
</organism>
<gene>
    <name evidence="3" type="ORF">THAPSDRAFT_1338</name>
</gene>
<sequence>MSTDTKAVTTNDNDDNDGASACTHLDNDTFQLRRQLAVLASEILRLQSQNNADPQQPGPLSSTELQRLITLAQDPPPTNTNGNNNSSSFSTPNNNKSNAKTIDQLPTPASASDGRSEATNLLKSRILKMQEDNGIIASGSAAVGGGNLFPSSPAASMGDGGAMNTPTVEDDGRRIADFSGDEESHENYDQLRIKMNEAEAESALLSAELVAARGRHEEEKRKLMRTAKELRRRNEELESQLSLQRVGSGRNVRSASCPKVMEEGEDGNAPGGGFRFGMRTLASRFASPVPGGGGRQQDRNAEAEEMQRTSDEHASCTSTINTNEDFGQIEFSIKGDMETEANSALINPEHEEMLKSIASLEEKLRQSEHRVKVLEQRLQIVKESGDAVIRSLNEELSDVAEDRARSESAMIKELATLDSQRMAEREEYERRIQEWIAHDFNRKLEVEEYERRIESLLGTVKLMDTGEGEGLTVVPSASASWDKEAEQEMLKDLIDYIELLHGNTKPTGSKRPLVASINESFDVEFNANPHVADEMVSYYNSRPELKEFTLKSELPRMDYELLVVNEETGKDLKLVDTDEIRAYFTSLEEKNGMDEEVDIILRAANQSLLADPLAMLTGEGEGKLVHSGSFHSTVIATVCSFKLDLRHEGERRVKVLCELAICVPSGCDGTPVGTPTNTEHVGNAEETPEKKSATLELARADLAIQFSPSPTSTPSGPLIKYTLLDVKPTITDYQDGSDNASAIQAAAAVLARDRHTHIRYSGAEQRPNAKRRFFSRVKAFSSSLKESSMYSTE</sequence>
<feature type="coiled-coil region" evidence="1">
    <location>
        <begin position="181"/>
        <end position="247"/>
    </location>
</feature>
<dbReference type="AlphaFoldDB" id="B8BQM9"/>
<dbReference type="eggNOG" id="ENOG502T1WY">
    <property type="taxonomic scope" value="Eukaryota"/>
</dbReference>
<name>B8BQM9_THAPS</name>
<dbReference type="PaxDb" id="35128-Thaps1338"/>
<dbReference type="Proteomes" id="UP000001449">
    <property type="component" value="Chromosome 1"/>
</dbReference>
<dbReference type="KEGG" id="tps:THAPSDRAFT_1338"/>
<dbReference type="EMBL" id="CM000638">
    <property type="protein sequence ID" value="EED95812.1"/>
    <property type="molecule type" value="Genomic_DNA"/>
</dbReference>
<evidence type="ECO:0000313" key="3">
    <source>
        <dbReference type="EMBL" id="EED95812.1"/>
    </source>
</evidence>
<feature type="region of interest" description="Disordered" evidence="2">
    <location>
        <begin position="1"/>
        <end position="20"/>
    </location>
</feature>
<dbReference type="GeneID" id="7451437"/>
<feature type="coiled-coil region" evidence="1">
    <location>
        <begin position="350"/>
        <end position="409"/>
    </location>
</feature>
<protein>
    <submittedName>
        <fullName evidence="3">Uncharacterized protein</fullName>
    </submittedName>
</protein>
<evidence type="ECO:0000256" key="1">
    <source>
        <dbReference type="SAM" id="Coils"/>
    </source>
</evidence>
<evidence type="ECO:0000313" key="4">
    <source>
        <dbReference type="Proteomes" id="UP000001449"/>
    </source>
</evidence>
<evidence type="ECO:0000256" key="2">
    <source>
        <dbReference type="SAM" id="MobiDB-lite"/>
    </source>
</evidence>
<reference evidence="3 4" key="2">
    <citation type="journal article" date="2008" name="Nature">
        <title>The Phaeodactylum genome reveals the evolutionary history of diatom genomes.</title>
        <authorList>
            <person name="Bowler C."/>
            <person name="Allen A.E."/>
            <person name="Badger J.H."/>
            <person name="Grimwood J."/>
            <person name="Jabbari K."/>
            <person name="Kuo A."/>
            <person name="Maheswari U."/>
            <person name="Martens C."/>
            <person name="Maumus F."/>
            <person name="Otillar R.P."/>
            <person name="Rayko E."/>
            <person name="Salamov A."/>
            <person name="Vandepoele K."/>
            <person name="Beszteri B."/>
            <person name="Gruber A."/>
            <person name="Heijde M."/>
            <person name="Katinka M."/>
            <person name="Mock T."/>
            <person name="Valentin K."/>
            <person name="Verret F."/>
            <person name="Berges J.A."/>
            <person name="Brownlee C."/>
            <person name="Cadoret J.P."/>
            <person name="Chiovitti A."/>
            <person name="Choi C.J."/>
            <person name="Coesel S."/>
            <person name="De Martino A."/>
            <person name="Detter J.C."/>
            <person name="Durkin C."/>
            <person name="Falciatore A."/>
            <person name="Fournet J."/>
            <person name="Haruta M."/>
            <person name="Huysman M.J."/>
            <person name="Jenkins B.D."/>
            <person name="Jiroutova K."/>
            <person name="Jorgensen R.E."/>
            <person name="Joubert Y."/>
            <person name="Kaplan A."/>
            <person name="Kroger N."/>
            <person name="Kroth P.G."/>
            <person name="La Roche J."/>
            <person name="Lindquist E."/>
            <person name="Lommer M."/>
            <person name="Martin-Jezequel V."/>
            <person name="Lopez P.J."/>
            <person name="Lucas S."/>
            <person name="Mangogna M."/>
            <person name="McGinnis K."/>
            <person name="Medlin L.K."/>
            <person name="Montsant A."/>
            <person name="Oudot-Le Secq M.P."/>
            <person name="Napoli C."/>
            <person name="Obornik M."/>
            <person name="Parker M.S."/>
            <person name="Petit J.L."/>
            <person name="Porcel B.M."/>
            <person name="Poulsen N."/>
            <person name="Robison M."/>
            <person name="Rychlewski L."/>
            <person name="Rynearson T.A."/>
            <person name="Schmutz J."/>
            <person name="Shapiro H."/>
            <person name="Siaut M."/>
            <person name="Stanley M."/>
            <person name="Sussman M.R."/>
            <person name="Taylor A.R."/>
            <person name="Vardi A."/>
            <person name="von Dassow P."/>
            <person name="Vyverman W."/>
            <person name="Willis A."/>
            <person name="Wyrwicz L.S."/>
            <person name="Rokhsar D.S."/>
            <person name="Weissenbach J."/>
            <person name="Armbrust E.V."/>
            <person name="Green B.R."/>
            <person name="Van de Peer Y."/>
            <person name="Grigoriev I.V."/>
        </authorList>
    </citation>
    <scope>NUCLEOTIDE SEQUENCE [LARGE SCALE GENOMIC DNA]</scope>
    <source>
        <strain evidence="3 4">CCMP1335</strain>
    </source>
</reference>
<feature type="compositionally biased region" description="Basic and acidic residues" evidence="2">
    <location>
        <begin position="296"/>
        <end position="314"/>
    </location>
</feature>
<feature type="compositionally biased region" description="Low complexity" evidence="2">
    <location>
        <begin position="79"/>
        <end position="98"/>
    </location>
</feature>
<accession>B8BQM9</accession>
<proteinExistence type="predicted"/>